<dbReference type="PROSITE" id="PS51007">
    <property type="entry name" value="CYTC"/>
    <property type="match status" value="1"/>
</dbReference>
<evidence type="ECO:0000256" key="4">
    <source>
        <dbReference type="PROSITE-ProRule" id="PRU00433"/>
    </source>
</evidence>
<evidence type="ECO:0000256" key="3">
    <source>
        <dbReference type="ARBA" id="ARBA00023004"/>
    </source>
</evidence>
<accession>A0A4R4K869</accession>
<evidence type="ECO:0000256" key="2">
    <source>
        <dbReference type="ARBA" id="ARBA00022723"/>
    </source>
</evidence>
<dbReference type="GO" id="GO:0009055">
    <property type="term" value="F:electron transfer activity"/>
    <property type="evidence" value="ECO:0007669"/>
    <property type="project" value="InterPro"/>
</dbReference>
<sequence>MTFLPIQPQGDELKESIARGKEIYNNYCISCHNGDGTGVPDVYPPLAGSDYVLEKPMEAAKAVKYGLIGPITVNGKEYDNMMPEAGLDDKEVADVVNYIRNTWGNSSAGKIITPAQVQELKSDE</sequence>
<dbReference type="InterPro" id="IPR036909">
    <property type="entry name" value="Cyt_c-like_dom_sf"/>
</dbReference>
<evidence type="ECO:0000259" key="5">
    <source>
        <dbReference type="PROSITE" id="PS51007"/>
    </source>
</evidence>
<organism evidence="6 7">
    <name type="scientific">Arundinibacter roseus</name>
    <dbReference type="NCBI Taxonomy" id="2070510"/>
    <lineage>
        <taxon>Bacteria</taxon>
        <taxon>Pseudomonadati</taxon>
        <taxon>Bacteroidota</taxon>
        <taxon>Cytophagia</taxon>
        <taxon>Cytophagales</taxon>
        <taxon>Spirosomataceae</taxon>
        <taxon>Arundinibacter</taxon>
    </lineage>
</organism>
<dbReference type="Pfam" id="PF00034">
    <property type="entry name" value="Cytochrom_C"/>
    <property type="match status" value="1"/>
</dbReference>
<dbReference type="InterPro" id="IPR051459">
    <property type="entry name" value="Cytochrome_c-type_DH"/>
</dbReference>
<name>A0A4R4K869_9BACT</name>
<evidence type="ECO:0000256" key="1">
    <source>
        <dbReference type="ARBA" id="ARBA00022617"/>
    </source>
</evidence>
<keyword evidence="7" id="KW-1185">Reference proteome</keyword>
<comment type="caution">
    <text evidence="6">The sequence shown here is derived from an EMBL/GenBank/DDBJ whole genome shotgun (WGS) entry which is preliminary data.</text>
</comment>
<dbReference type="SUPFAM" id="SSF46626">
    <property type="entry name" value="Cytochrome c"/>
    <property type="match status" value="1"/>
</dbReference>
<protein>
    <submittedName>
        <fullName evidence="6">Cytochrome c</fullName>
    </submittedName>
</protein>
<dbReference type="InterPro" id="IPR009056">
    <property type="entry name" value="Cyt_c-like_dom"/>
</dbReference>
<feature type="domain" description="Cytochrome c" evidence="5">
    <location>
        <begin position="15"/>
        <end position="103"/>
    </location>
</feature>
<dbReference type="EMBL" id="SMJU01000012">
    <property type="protein sequence ID" value="TDB62389.1"/>
    <property type="molecule type" value="Genomic_DNA"/>
</dbReference>
<dbReference type="GO" id="GO:0046872">
    <property type="term" value="F:metal ion binding"/>
    <property type="evidence" value="ECO:0007669"/>
    <property type="project" value="UniProtKB-KW"/>
</dbReference>
<evidence type="ECO:0000313" key="6">
    <source>
        <dbReference type="EMBL" id="TDB62389.1"/>
    </source>
</evidence>
<dbReference type="PANTHER" id="PTHR35008">
    <property type="entry name" value="BLL4482 PROTEIN-RELATED"/>
    <property type="match status" value="1"/>
</dbReference>
<keyword evidence="3 4" id="KW-0408">Iron</keyword>
<proteinExistence type="predicted"/>
<reference evidence="6 7" key="1">
    <citation type="submission" date="2019-02" db="EMBL/GenBank/DDBJ databases">
        <title>Arundinibacter roseus gen. nov., sp. nov., a new member of the family Cytophagaceae.</title>
        <authorList>
            <person name="Szuroczki S."/>
            <person name="Khayer B."/>
            <person name="Sproer C."/>
            <person name="Toumi M."/>
            <person name="Szabo A."/>
            <person name="Felfoldi T."/>
            <person name="Schumann P."/>
            <person name="Toth E."/>
        </authorList>
    </citation>
    <scope>NUCLEOTIDE SEQUENCE [LARGE SCALE GENOMIC DNA]</scope>
    <source>
        <strain evidence="6 7">DMA-k-7a</strain>
    </source>
</reference>
<gene>
    <name evidence="6" type="ORF">EZE20_18105</name>
</gene>
<keyword evidence="2 4" id="KW-0479">Metal-binding</keyword>
<dbReference type="AlphaFoldDB" id="A0A4R4K869"/>
<dbReference type="Gene3D" id="1.10.760.10">
    <property type="entry name" value="Cytochrome c-like domain"/>
    <property type="match status" value="1"/>
</dbReference>
<evidence type="ECO:0000313" key="7">
    <source>
        <dbReference type="Proteomes" id="UP000295706"/>
    </source>
</evidence>
<dbReference type="GO" id="GO:0020037">
    <property type="term" value="F:heme binding"/>
    <property type="evidence" value="ECO:0007669"/>
    <property type="project" value="InterPro"/>
</dbReference>
<dbReference type="OrthoDB" id="9811395at2"/>
<keyword evidence="1 4" id="KW-0349">Heme</keyword>
<dbReference type="PANTHER" id="PTHR35008:SF4">
    <property type="entry name" value="BLL4482 PROTEIN"/>
    <property type="match status" value="1"/>
</dbReference>
<dbReference type="Proteomes" id="UP000295706">
    <property type="component" value="Unassembled WGS sequence"/>
</dbReference>